<feature type="compositionally biased region" description="Polar residues" evidence="1">
    <location>
        <begin position="390"/>
        <end position="403"/>
    </location>
</feature>
<feature type="region of interest" description="Disordered" evidence="1">
    <location>
        <begin position="1"/>
        <end position="155"/>
    </location>
</feature>
<protein>
    <submittedName>
        <fullName evidence="2">Uncharacterized protein</fullName>
    </submittedName>
</protein>
<feature type="compositionally biased region" description="Acidic residues" evidence="1">
    <location>
        <begin position="288"/>
        <end position="298"/>
    </location>
</feature>
<feature type="compositionally biased region" description="Basic and acidic residues" evidence="1">
    <location>
        <begin position="18"/>
        <end position="34"/>
    </location>
</feature>
<dbReference type="EMBL" id="HACG01023592">
    <property type="protein sequence ID" value="CEK70457.1"/>
    <property type="molecule type" value="Transcribed_RNA"/>
</dbReference>
<proteinExistence type="predicted"/>
<feature type="region of interest" description="Disordered" evidence="1">
    <location>
        <begin position="175"/>
        <end position="205"/>
    </location>
</feature>
<feature type="region of interest" description="Disordered" evidence="1">
    <location>
        <begin position="277"/>
        <end position="310"/>
    </location>
</feature>
<accession>A0A0B6ZQ27</accession>
<evidence type="ECO:0000256" key="1">
    <source>
        <dbReference type="SAM" id="MobiDB-lite"/>
    </source>
</evidence>
<feature type="compositionally biased region" description="Basic and acidic residues" evidence="1">
    <location>
        <begin position="132"/>
        <end position="148"/>
    </location>
</feature>
<reference evidence="2" key="1">
    <citation type="submission" date="2014-12" db="EMBL/GenBank/DDBJ databases">
        <title>Insight into the proteome of Arion vulgaris.</title>
        <authorList>
            <person name="Aradska J."/>
            <person name="Bulat T."/>
            <person name="Smidak R."/>
            <person name="Sarate P."/>
            <person name="Gangsoo J."/>
            <person name="Sialana F."/>
            <person name="Bilban M."/>
            <person name="Lubec G."/>
        </authorList>
    </citation>
    <scope>NUCLEOTIDE SEQUENCE</scope>
    <source>
        <tissue evidence="2">Skin</tissue>
    </source>
</reference>
<gene>
    <name evidence="2" type="primary">ORF74230</name>
</gene>
<feature type="non-terminal residue" evidence="2">
    <location>
        <position position="1"/>
    </location>
</feature>
<sequence>NPVKKKIAVRKYSAPDGNRNRDLRSPFSEIEKRREARHRKWSSASSTSEEFTPASPTSSADRRLLFGGRSIALTSHLYRDEQISNQKSQSTDPEMNSDEAIIEDPSAASQELEEQPKEPSLSELETAEQEMASDKEKDAPLEKSESYEKSTTIDNTLNTRGFFKTEFLLNNSQDSNISEDKTSEMIIDQTTSSEEARDKCDNIEENDKDDISKTIWSGRINPFDTENKKVIIDENSRTDGIIDDDDVFVSGGDIEEPLQRMDTLQADDELFTKLEAETFKEPAPDSESPNEAEEEDPNDYNADTRSLSDVEERITNKAKFKGQYYNIGSTEDLLQEFANEQDREKARWSKLTYTESVDVGDGSDFGSNPMRPPRRKSGRSSHKKKGGRTQDGSQVGGNDNESCTAGHDSDVIGNGTVLEEQDESAVSLEATDTGDKSSVKFTKDSPEGEELKVAPEGGITTKKSEKSPLIGKDGGKSSLRMSNGNESRVKDQLPGFLCCTVL</sequence>
<feature type="compositionally biased region" description="Basic residues" evidence="1">
    <location>
        <begin position="372"/>
        <end position="387"/>
    </location>
</feature>
<feature type="compositionally biased region" description="Polar residues" evidence="1">
    <location>
        <begin position="83"/>
        <end position="94"/>
    </location>
</feature>
<name>A0A0B6ZQ27_9EUPU</name>
<feature type="compositionally biased region" description="Polar residues" evidence="1">
    <location>
        <begin position="42"/>
        <end position="59"/>
    </location>
</feature>
<evidence type="ECO:0000313" key="2">
    <source>
        <dbReference type="EMBL" id="CEK70457.1"/>
    </source>
</evidence>
<feature type="region of interest" description="Disordered" evidence="1">
    <location>
        <begin position="338"/>
        <end position="488"/>
    </location>
</feature>
<dbReference type="AlphaFoldDB" id="A0A0B6ZQ27"/>
<organism evidence="2">
    <name type="scientific">Arion vulgaris</name>
    <dbReference type="NCBI Taxonomy" id="1028688"/>
    <lineage>
        <taxon>Eukaryota</taxon>
        <taxon>Metazoa</taxon>
        <taxon>Spiralia</taxon>
        <taxon>Lophotrochozoa</taxon>
        <taxon>Mollusca</taxon>
        <taxon>Gastropoda</taxon>
        <taxon>Heterobranchia</taxon>
        <taxon>Euthyneura</taxon>
        <taxon>Panpulmonata</taxon>
        <taxon>Eupulmonata</taxon>
        <taxon>Stylommatophora</taxon>
        <taxon>Helicina</taxon>
        <taxon>Arionoidea</taxon>
        <taxon>Arionidae</taxon>
        <taxon>Arion</taxon>
    </lineage>
</organism>
<feature type="compositionally biased region" description="Basic and acidic residues" evidence="1">
    <location>
        <begin position="433"/>
        <end position="453"/>
    </location>
</feature>